<feature type="domain" description="Helitron helicase-like" evidence="9">
    <location>
        <begin position="983"/>
        <end position="1146"/>
    </location>
</feature>
<evidence type="ECO:0000259" key="7">
    <source>
        <dbReference type="Pfam" id="PF02721"/>
    </source>
</evidence>
<dbReference type="Proteomes" id="UP001157418">
    <property type="component" value="Unassembled WGS sequence"/>
</dbReference>
<keyword evidence="4" id="KW-0862">Zinc</keyword>
<dbReference type="AlphaFoldDB" id="A0AAU9PKP8"/>
<keyword evidence="5" id="KW-0238">DNA-binding</keyword>
<evidence type="ECO:0000256" key="6">
    <source>
        <dbReference type="SAM" id="MobiDB-lite"/>
    </source>
</evidence>
<dbReference type="InterPro" id="IPR047192">
    <property type="entry name" value="Euk_RPA1_DBD_C"/>
</dbReference>
<evidence type="ECO:0000256" key="5">
    <source>
        <dbReference type="ARBA" id="ARBA00023125"/>
    </source>
</evidence>
<keyword evidence="11" id="KW-1185">Reference proteome</keyword>
<dbReference type="InterPro" id="IPR012340">
    <property type="entry name" value="NA-bd_OB-fold"/>
</dbReference>
<feature type="domain" description="Replication protein A 70 kDa DNA-binding subunit B/D first OB fold" evidence="7">
    <location>
        <begin position="8"/>
        <end position="112"/>
    </location>
</feature>
<dbReference type="Pfam" id="PF02721">
    <property type="entry name" value="DUF223"/>
    <property type="match status" value="1"/>
</dbReference>
<accession>A0AAU9PKP8</accession>
<reference evidence="10 11" key="1">
    <citation type="submission" date="2022-01" db="EMBL/GenBank/DDBJ databases">
        <authorList>
            <person name="Xiong W."/>
            <person name="Schranz E."/>
        </authorList>
    </citation>
    <scope>NUCLEOTIDE SEQUENCE [LARGE SCALE GENOMIC DNA]</scope>
</reference>
<dbReference type="PANTHER" id="PTHR45786:SF66">
    <property type="entry name" value="HOOK MOTIF PROTEIN, PUTATIVE-RELATED"/>
    <property type="match status" value="1"/>
</dbReference>
<comment type="similarity">
    <text evidence="1">Belongs to the replication factor A protein 1 family.</text>
</comment>
<dbReference type="InterPro" id="IPR025476">
    <property type="entry name" value="Helitron_helicase-like"/>
</dbReference>
<evidence type="ECO:0000259" key="9">
    <source>
        <dbReference type="Pfam" id="PF14214"/>
    </source>
</evidence>
<protein>
    <recommendedName>
        <fullName evidence="12">Helitron helicase-like domain-containing protein</fullName>
    </recommendedName>
</protein>
<evidence type="ECO:0000256" key="1">
    <source>
        <dbReference type="ARBA" id="ARBA00005690"/>
    </source>
</evidence>
<dbReference type="PANTHER" id="PTHR45786">
    <property type="entry name" value="DNA BINDING PROTEIN-LIKE"/>
    <property type="match status" value="1"/>
</dbReference>
<gene>
    <name evidence="10" type="ORF">LVIROSA_LOCUS36069</name>
</gene>
<feature type="domain" description="Replication factor A C-terminal" evidence="8">
    <location>
        <begin position="293"/>
        <end position="394"/>
    </location>
</feature>
<evidence type="ECO:0008006" key="12">
    <source>
        <dbReference type="Google" id="ProtNLM"/>
    </source>
</evidence>
<dbReference type="SUPFAM" id="SSF50249">
    <property type="entry name" value="Nucleic acid-binding proteins"/>
    <property type="match status" value="3"/>
</dbReference>
<sequence>MSQANVTFIVDLDVLKDDSTIKVRVINLWNLSSFYNNDELFSIELILIDEQGTKIQANVLKKYIYRFKNILKDGLAFYIKCPSFASQKMGGFRLTRQEHKLTFLYNTVVTECHDFSGHTFDFEFVDYQSIISLVHPENIAIDVIGLVVAIGEMGRDNNDKKNTGSTSKSKIQSFGLQLSVNLWGDFAYKMQHFIDNNPHNLRIIVILQFAKLSIWRDRPTVNTYFSVSKLFINTDIDEINVFKKSLDGDDRPDSSANTFTLMKSNKVSEHEDFMVKFQLKTIADVSEPVEKNYFIIVGTIKGILQNEQWHYLACTNCNYKAIRPPGADEKPDFDGSLGGYECHNNECTKTESAVVPRFMISVRVQDNTGTITLTMFERDGKYLLKKSAKELFDKAVKLGFSTHLYPGEINALKGLKLAFKVSINRFNVSKKNNQYGICRINDDEKLIEELENKFTNSQVGISQSIDIGEADTETQDNRILKDAISGTDDNITPTTVDKNSATSPMKGLNTPTVLKRNLEEVFDLELNEKLSSSKTPKISPEGRINQLVKLLSNPTFTEENPGMELMMWVLVLGVLTKTCAKLFSGSGFYIYNRHRYPESIDNYRNVTSDKENINSVKSFVYQDKTIHSPSTNTNVRTPLSNISNGNYSFHNNIQTPISINNDKSLFSIGMTSTGRSSIIQKSSSIKLPTGKHRLKRKTTRISDIPLFDLTLDEEINAEQIIDDITWIMETRLLYVRFVMQNYGKMNRLEAKKKENASYSLCCGYGKVELPPLKEAPSSYQNLYRSIDSKSKHFIKNIRRYNSMFSFTSMGSKVDSSINKGNAPYIFRLSGQNYHSMGSLLPADGSRPKFCQLYIYDTENENSNRSTSVGGPMNASTSTSTAYDFQIIEFLKVMLDSNNELVKCYRMARDCIHSNPHVDYKLRLIGKREQDGRTYNLPTSSEVAALIYTLLFPYGDDGYRVDNLHRGITSSSNSKRATCTMREFFAYRIQDRDHSFSLILNAKRLFQQFLVDGYTMIESERLYFIRNQQKILRCTSYENLRSQQADGNTDISNVGQRVILPSSFTGGARYMMQNYLDAMSLCKWFGYPDFFITFTCNPKWPEVKRFLKYTSLSPEDRPNILCRLFKIKLDAFIKDLRENEIFGKVQAGI</sequence>
<dbReference type="InterPro" id="IPR003871">
    <property type="entry name" value="RFA1B/D_OB_1st"/>
</dbReference>
<evidence type="ECO:0000313" key="10">
    <source>
        <dbReference type="EMBL" id="CAH1450654.1"/>
    </source>
</evidence>
<dbReference type="GO" id="GO:0003677">
    <property type="term" value="F:DNA binding"/>
    <property type="evidence" value="ECO:0007669"/>
    <property type="project" value="UniProtKB-KW"/>
</dbReference>
<evidence type="ECO:0000256" key="3">
    <source>
        <dbReference type="ARBA" id="ARBA00022771"/>
    </source>
</evidence>
<dbReference type="CDD" id="cd04480">
    <property type="entry name" value="RPA1_DBD_A_like"/>
    <property type="match status" value="1"/>
</dbReference>
<comment type="caution">
    <text evidence="10">The sequence shown here is derived from an EMBL/GenBank/DDBJ whole genome shotgun (WGS) entry which is preliminary data.</text>
</comment>
<proteinExistence type="inferred from homology"/>
<dbReference type="CDD" id="cd04476">
    <property type="entry name" value="RPA1_DBD_C"/>
    <property type="match status" value="1"/>
</dbReference>
<dbReference type="CDD" id="cd04481">
    <property type="entry name" value="RPA1_DBD_B_like"/>
    <property type="match status" value="1"/>
</dbReference>
<dbReference type="GO" id="GO:0008270">
    <property type="term" value="F:zinc ion binding"/>
    <property type="evidence" value="ECO:0007669"/>
    <property type="project" value="UniProtKB-KW"/>
</dbReference>
<dbReference type="Pfam" id="PF08646">
    <property type="entry name" value="Rep_fac-A_C"/>
    <property type="match status" value="1"/>
</dbReference>
<evidence type="ECO:0000256" key="2">
    <source>
        <dbReference type="ARBA" id="ARBA00022723"/>
    </source>
</evidence>
<evidence type="ECO:0000313" key="11">
    <source>
        <dbReference type="Proteomes" id="UP001157418"/>
    </source>
</evidence>
<organism evidence="10 11">
    <name type="scientific">Lactuca virosa</name>
    <dbReference type="NCBI Taxonomy" id="75947"/>
    <lineage>
        <taxon>Eukaryota</taxon>
        <taxon>Viridiplantae</taxon>
        <taxon>Streptophyta</taxon>
        <taxon>Embryophyta</taxon>
        <taxon>Tracheophyta</taxon>
        <taxon>Spermatophyta</taxon>
        <taxon>Magnoliopsida</taxon>
        <taxon>eudicotyledons</taxon>
        <taxon>Gunneridae</taxon>
        <taxon>Pentapetalae</taxon>
        <taxon>asterids</taxon>
        <taxon>campanulids</taxon>
        <taxon>Asterales</taxon>
        <taxon>Asteraceae</taxon>
        <taxon>Cichorioideae</taxon>
        <taxon>Cichorieae</taxon>
        <taxon>Lactucinae</taxon>
        <taxon>Lactuca</taxon>
    </lineage>
</organism>
<dbReference type="InterPro" id="IPR013955">
    <property type="entry name" value="Rep_factor-A_C"/>
</dbReference>
<dbReference type="Gene3D" id="2.40.50.140">
    <property type="entry name" value="Nucleic acid-binding proteins"/>
    <property type="match status" value="3"/>
</dbReference>
<keyword evidence="3" id="KW-0863">Zinc-finger</keyword>
<evidence type="ECO:0000259" key="8">
    <source>
        <dbReference type="Pfam" id="PF08646"/>
    </source>
</evidence>
<dbReference type="EMBL" id="CAKMRJ010005634">
    <property type="protein sequence ID" value="CAH1450654.1"/>
    <property type="molecule type" value="Genomic_DNA"/>
</dbReference>
<feature type="compositionally biased region" description="Polar residues" evidence="6">
    <location>
        <begin position="490"/>
        <end position="503"/>
    </location>
</feature>
<dbReference type="Pfam" id="PF14214">
    <property type="entry name" value="Helitron_like_N"/>
    <property type="match status" value="1"/>
</dbReference>
<name>A0AAU9PKP8_9ASTR</name>
<keyword evidence="2" id="KW-0479">Metal-binding</keyword>
<feature type="region of interest" description="Disordered" evidence="6">
    <location>
        <begin position="490"/>
        <end position="509"/>
    </location>
</feature>
<evidence type="ECO:0000256" key="4">
    <source>
        <dbReference type="ARBA" id="ARBA00022833"/>
    </source>
</evidence>